<evidence type="ECO:0000313" key="4">
    <source>
        <dbReference type="Proteomes" id="UP001348149"/>
    </source>
</evidence>
<dbReference type="Gene3D" id="1.10.260.40">
    <property type="entry name" value="lambda repressor-like DNA-binding domains"/>
    <property type="match status" value="1"/>
</dbReference>
<dbReference type="EMBL" id="JAYLLH010000003">
    <property type="protein sequence ID" value="MEC3860271.1"/>
    <property type="molecule type" value="Genomic_DNA"/>
</dbReference>
<dbReference type="Pfam" id="PF01381">
    <property type="entry name" value="HTH_3"/>
    <property type="match status" value="1"/>
</dbReference>
<dbReference type="PANTHER" id="PTHR46797:SF1">
    <property type="entry name" value="METHYLPHOSPHONATE SYNTHASE"/>
    <property type="match status" value="1"/>
</dbReference>
<name>A0ABU6HE48_9RHOB</name>
<feature type="domain" description="HTH cro/C1-type" evidence="2">
    <location>
        <begin position="12"/>
        <end position="66"/>
    </location>
</feature>
<reference evidence="3 4" key="1">
    <citation type="submission" date="2024-01" db="EMBL/GenBank/DDBJ databases">
        <title>Mesobacterium rodlantinim sp. nov., isolated from shallow sea hydrothermal systems off Kueishantao Island.</title>
        <authorList>
            <person name="Su Z."/>
            <person name="Tang K."/>
        </authorList>
    </citation>
    <scope>NUCLEOTIDE SEQUENCE [LARGE SCALE GENOMIC DNA]</scope>
    <source>
        <strain evidence="3 4">TK19101</strain>
    </source>
</reference>
<sequence>MSVIDTVVGQRIKARRQALELTQTQLAEKIGVTFQQVQKYENGTNRVSAARLWNIAEVFEVPITFFFDSLDETLAEDGKGDVFADRGAMELIDLYTRLTDAQKQAVLSFLRSVAESDSPAAA</sequence>
<dbReference type="InterPro" id="IPR001387">
    <property type="entry name" value="Cro/C1-type_HTH"/>
</dbReference>
<dbReference type="Proteomes" id="UP001348149">
    <property type="component" value="Unassembled WGS sequence"/>
</dbReference>
<evidence type="ECO:0000313" key="3">
    <source>
        <dbReference type="EMBL" id="MEC3860271.1"/>
    </source>
</evidence>
<dbReference type="SUPFAM" id="SSF47413">
    <property type="entry name" value="lambda repressor-like DNA-binding domains"/>
    <property type="match status" value="1"/>
</dbReference>
<gene>
    <name evidence="3" type="ORF">VK792_03160</name>
</gene>
<dbReference type="RefSeq" id="WP_326295895.1">
    <property type="nucleotide sequence ID" value="NZ_JAYLLH010000003.1"/>
</dbReference>
<evidence type="ECO:0000256" key="1">
    <source>
        <dbReference type="ARBA" id="ARBA00023125"/>
    </source>
</evidence>
<organism evidence="3 4">
    <name type="scientific">Mesobacterium hydrothermale</name>
    <dbReference type="NCBI Taxonomy" id="3111907"/>
    <lineage>
        <taxon>Bacteria</taxon>
        <taxon>Pseudomonadati</taxon>
        <taxon>Pseudomonadota</taxon>
        <taxon>Alphaproteobacteria</taxon>
        <taxon>Rhodobacterales</taxon>
        <taxon>Roseobacteraceae</taxon>
        <taxon>Mesobacterium</taxon>
    </lineage>
</organism>
<proteinExistence type="predicted"/>
<dbReference type="SMART" id="SM00530">
    <property type="entry name" value="HTH_XRE"/>
    <property type="match status" value="1"/>
</dbReference>
<dbReference type="PANTHER" id="PTHR46797">
    <property type="entry name" value="HTH-TYPE TRANSCRIPTIONAL REGULATOR"/>
    <property type="match status" value="1"/>
</dbReference>
<accession>A0ABU6HE48</accession>
<keyword evidence="4" id="KW-1185">Reference proteome</keyword>
<comment type="caution">
    <text evidence="3">The sequence shown here is derived from an EMBL/GenBank/DDBJ whole genome shotgun (WGS) entry which is preliminary data.</text>
</comment>
<keyword evidence="1" id="KW-0238">DNA-binding</keyword>
<dbReference type="CDD" id="cd00093">
    <property type="entry name" value="HTH_XRE"/>
    <property type="match status" value="1"/>
</dbReference>
<dbReference type="PROSITE" id="PS50943">
    <property type="entry name" value="HTH_CROC1"/>
    <property type="match status" value="1"/>
</dbReference>
<dbReference type="InterPro" id="IPR010982">
    <property type="entry name" value="Lambda_DNA-bd_dom_sf"/>
</dbReference>
<evidence type="ECO:0000259" key="2">
    <source>
        <dbReference type="PROSITE" id="PS50943"/>
    </source>
</evidence>
<protein>
    <submittedName>
        <fullName evidence="3">Helix-turn-helix transcriptional regulator</fullName>
    </submittedName>
</protein>
<dbReference type="InterPro" id="IPR050807">
    <property type="entry name" value="TransReg_Diox_bact_type"/>
</dbReference>